<evidence type="ECO:0000313" key="2">
    <source>
        <dbReference type="Proteomes" id="UP000244855"/>
    </source>
</evidence>
<gene>
    <name evidence="1" type="ORF">DM02DRAFT_611500</name>
</gene>
<name>A0A2V1E1N1_9PLEO</name>
<keyword evidence="2" id="KW-1185">Reference proteome</keyword>
<dbReference type="AlphaFoldDB" id="A0A2V1E1N1"/>
<reference evidence="1 2" key="1">
    <citation type="journal article" date="2018" name="Sci. Rep.">
        <title>Comparative genomics provides insights into the lifestyle and reveals functional heterogeneity of dark septate endophytic fungi.</title>
        <authorList>
            <person name="Knapp D.G."/>
            <person name="Nemeth J.B."/>
            <person name="Barry K."/>
            <person name="Hainaut M."/>
            <person name="Henrissat B."/>
            <person name="Johnson J."/>
            <person name="Kuo A."/>
            <person name="Lim J.H.P."/>
            <person name="Lipzen A."/>
            <person name="Nolan M."/>
            <person name="Ohm R.A."/>
            <person name="Tamas L."/>
            <person name="Grigoriev I.V."/>
            <person name="Spatafora J.W."/>
            <person name="Nagy L.G."/>
            <person name="Kovacs G.M."/>
        </authorList>
    </citation>
    <scope>NUCLEOTIDE SEQUENCE [LARGE SCALE GENOMIC DNA]</scope>
    <source>
        <strain evidence="1 2">DSE2036</strain>
    </source>
</reference>
<organism evidence="1 2">
    <name type="scientific">Periconia macrospinosa</name>
    <dbReference type="NCBI Taxonomy" id="97972"/>
    <lineage>
        <taxon>Eukaryota</taxon>
        <taxon>Fungi</taxon>
        <taxon>Dikarya</taxon>
        <taxon>Ascomycota</taxon>
        <taxon>Pezizomycotina</taxon>
        <taxon>Dothideomycetes</taxon>
        <taxon>Pleosporomycetidae</taxon>
        <taxon>Pleosporales</taxon>
        <taxon>Massarineae</taxon>
        <taxon>Periconiaceae</taxon>
        <taxon>Periconia</taxon>
    </lineage>
</organism>
<dbReference type="Proteomes" id="UP000244855">
    <property type="component" value="Unassembled WGS sequence"/>
</dbReference>
<dbReference type="STRING" id="97972.A0A2V1E1N1"/>
<dbReference type="OrthoDB" id="538223at2759"/>
<accession>A0A2V1E1N1</accession>
<protein>
    <submittedName>
        <fullName evidence="1">Uncharacterized protein</fullName>
    </submittedName>
</protein>
<proteinExistence type="predicted"/>
<evidence type="ECO:0000313" key="1">
    <source>
        <dbReference type="EMBL" id="PVI04473.1"/>
    </source>
</evidence>
<sequence length="59" mass="6664">MCRLLLSIVSVAYRPLHLVELGSLCTLPGQISTLTKNTRTHVTMCGSFLTIRDDRVYLR</sequence>
<dbReference type="EMBL" id="KZ805321">
    <property type="protein sequence ID" value="PVI04473.1"/>
    <property type="molecule type" value="Genomic_DNA"/>
</dbReference>